<gene>
    <name evidence="2" type="ORF">FAZ95_04815</name>
</gene>
<dbReference type="AlphaFoldDB" id="A0A4P8IIM9"/>
<organism evidence="2 3">
    <name type="scientific">Trinickia violacea</name>
    <dbReference type="NCBI Taxonomy" id="2571746"/>
    <lineage>
        <taxon>Bacteria</taxon>
        <taxon>Pseudomonadati</taxon>
        <taxon>Pseudomonadota</taxon>
        <taxon>Betaproteobacteria</taxon>
        <taxon>Burkholderiales</taxon>
        <taxon>Burkholderiaceae</taxon>
        <taxon>Trinickia</taxon>
    </lineage>
</organism>
<dbReference type="InterPro" id="IPR018924">
    <property type="entry name" value="DUF2486"/>
</dbReference>
<evidence type="ECO:0000256" key="1">
    <source>
        <dbReference type="SAM" id="MobiDB-lite"/>
    </source>
</evidence>
<feature type="compositionally biased region" description="Low complexity" evidence="1">
    <location>
        <begin position="196"/>
        <end position="216"/>
    </location>
</feature>
<keyword evidence="3" id="KW-1185">Reference proteome</keyword>
<evidence type="ECO:0000313" key="3">
    <source>
        <dbReference type="Proteomes" id="UP000298656"/>
    </source>
</evidence>
<feature type="compositionally biased region" description="Basic residues" evidence="1">
    <location>
        <begin position="282"/>
        <end position="296"/>
    </location>
</feature>
<feature type="compositionally biased region" description="Basic and acidic residues" evidence="1">
    <location>
        <begin position="80"/>
        <end position="91"/>
    </location>
</feature>
<protein>
    <submittedName>
        <fullName evidence="2">DUF2486 family protein</fullName>
    </submittedName>
</protein>
<dbReference type="Proteomes" id="UP000298656">
    <property type="component" value="Chromosome 1"/>
</dbReference>
<dbReference type="OrthoDB" id="9035715at2"/>
<accession>A0A4P8IIM9</accession>
<feature type="compositionally biased region" description="Basic and acidic residues" evidence="1">
    <location>
        <begin position="271"/>
        <end position="281"/>
    </location>
</feature>
<feature type="region of interest" description="Disordered" evidence="1">
    <location>
        <begin position="135"/>
        <end position="302"/>
    </location>
</feature>
<proteinExistence type="predicted"/>
<feature type="compositionally biased region" description="Basic residues" evidence="1">
    <location>
        <begin position="231"/>
        <end position="243"/>
    </location>
</feature>
<dbReference type="Pfam" id="PF10667">
    <property type="entry name" value="DUF2486"/>
    <property type="match status" value="1"/>
</dbReference>
<reference evidence="2 3" key="1">
    <citation type="submission" date="2019-05" db="EMBL/GenBank/DDBJ databases">
        <title>Burkholderia sp. DHOD12, isolated from subtropical forest soil.</title>
        <authorList>
            <person name="Gao Z.-H."/>
            <person name="Qiu L.-H."/>
        </authorList>
    </citation>
    <scope>NUCLEOTIDE SEQUENCE [LARGE SCALE GENOMIC DNA]</scope>
    <source>
        <strain evidence="2 3">DHOD12</strain>
    </source>
</reference>
<dbReference type="EMBL" id="CP040077">
    <property type="protein sequence ID" value="QCP48568.1"/>
    <property type="molecule type" value="Genomic_DNA"/>
</dbReference>
<dbReference type="KEGG" id="tvl:FAZ95_04815"/>
<feature type="region of interest" description="Disordered" evidence="1">
    <location>
        <begin position="1"/>
        <end position="119"/>
    </location>
</feature>
<evidence type="ECO:0000313" key="2">
    <source>
        <dbReference type="EMBL" id="QCP48568.1"/>
    </source>
</evidence>
<feature type="compositionally biased region" description="Basic and acidic residues" evidence="1">
    <location>
        <begin position="41"/>
        <end position="51"/>
    </location>
</feature>
<feature type="compositionally biased region" description="Low complexity" evidence="1">
    <location>
        <begin position="92"/>
        <end position="112"/>
    </location>
</feature>
<name>A0A4P8IIM9_9BURK</name>
<sequence>MRHDDCCISRQRNHRRSSPVPDPNDDNAFPVLTDVLVQGKPEPKPAEEKKVPAPSGEPLPDDASIPTLNEVLTPGLAGHARSEAPRPKEPAAEPGASAPAAVREPVPVPAATPDEDSFPVLTDVVASGIADWAASVAESDSDEAAGRHAAPTHESAPSAPIEPAGHEAAARGIAAHEPPVEHDADAQAKASRVQPEASASHAAAEVVEGAPASPVAADEEDKPAPADEAHAHHHTGRSSHHAKSQTQPEETHDEDEQTETHRAKSHAQHASTDEQHVETPAHHRTKSHRATAHSKAHHPDDAHDVAVTALDADIIAERLRGRFASYLMGEGRGFIEARCRDALQDQTNWLVNQITREVALALEVEVAGWVREAVREALAKHADNAS</sequence>